<sequence>MSLRSKLSVLALSLSLAVPTLAAAQELKVGYVDYQRVLVEVADGKAAKNRLQKWVEGREKEIAQQQQALLKEKETLEKQASAMSEEVRAQKAADFQKKYLELMQKFEKSRAEIAERERKEMEPIIGKIDEVIAGIAKRENLGMVFEKRDSGLVYAMSQYDLTNEVIRSYNSSSAKPKDAPVAKDAPKK</sequence>
<keyword evidence="2 5" id="KW-0732">Signal</keyword>
<dbReference type="AlphaFoldDB" id="A0A084SI60"/>
<evidence type="ECO:0000256" key="3">
    <source>
        <dbReference type="SAM" id="Coils"/>
    </source>
</evidence>
<dbReference type="GO" id="GO:0051082">
    <property type="term" value="F:unfolded protein binding"/>
    <property type="evidence" value="ECO:0007669"/>
    <property type="project" value="InterPro"/>
</dbReference>
<feature type="coiled-coil region" evidence="3">
    <location>
        <begin position="59"/>
        <end position="93"/>
    </location>
</feature>
<evidence type="ECO:0000256" key="5">
    <source>
        <dbReference type="SAM" id="SignalP"/>
    </source>
</evidence>
<dbReference type="PANTHER" id="PTHR35089">
    <property type="entry name" value="CHAPERONE PROTEIN SKP"/>
    <property type="match status" value="1"/>
</dbReference>
<dbReference type="Proteomes" id="UP000028547">
    <property type="component" value="Unassembled WGS sequence"/>
</dbReference>
<name>A0A084SI60_9BACT</name>
<dbReference type="Gene3D" id="3.30.910.20">
    <property type="entry name" value="Skp domain"/>
    <property type="match status" value="1"/>
</dbReference>
<feature type="compositionally biased region" description="Basic and acidic residues" evidence="4">
    <location>
        <begin position="175"/>
        <end position="188"/>
    </location>
</feature>
<proteinExistence type="inferred from homology"/>
<dbReference type="PANTHER" id="PTHR35089:SF1">
    <property type="entry name" value="CHAPERONE PROTEIN SKP"/>
    <property type="match status" value="1"/>
</dbReference>
<organism evidence="6 7">
    <name type="scientific">Archangium violaceum Cb vi76</name>
    <dbReference type="NCBI Taxonomy" id="1406225"/>
    <lineage>
        <taxon>Bacteria</taxon>
        <taxon>Pseudomonadati</taxon>
        <taxon>Myxococcota</taxon>
        <taxon>Myxococcia</taxon>
        <taxon>Myxococcales</taxon>
        <taxon>Cystobacterineae</taxon>
        <taxon>Archangiaceae</taxon>
        <taxon>Archangium</taxon>
    </lineage>
</organism>
<evidence type="ECO:0000256" key="4">
    <source>
        <dbReference type="SAM" id="MobiDB-lite"/>
    </source>
</evidence>
<dbReference type="Pfam" id="PF03938">
    <property type="entry name" value="OmpH"/>
    <property type="match status" value="1"/>
</dbReference>
<dbReference type="RefSeq" id="WP_043409628.1">
    <property type="nucleotide sequence ID" value="NZ_JPMI01000302.1"/>
</dbReference>
<reference evidence="6 7" key="1">
    <citation type="submission" date="2014-07" db="EMBL/GenBank/DDBJ databases">
        <title>Draft Genome Sequence of Gephyronic Acid Producer, Cystobacter violaceus Strain Cb vi76.</title>
        <authorList>
            <person name="Stevens D.C."/>
            <person name="Young J."/>
            <person name="Carmichael R."/>
            <person name="Tan J."/>
            <person name="Taylor R.E."/>
        </authorList>
    </citation>
    <scope>NUCLEOTIDE SEQUENCE [LARGE SCALE GENOMIC DNA]</scope>
    <source>
        <strain evidence="6 7">Cb vi76</strain>
    </source>
</reference>
<dbReference type="InterPro" id="IPR005632">
    <property type="entry name" value="Chaperone_Skp"/>
</dbReference>
<feature type="region of interest" description="Disordered" evidence="4">
    <location>
        <begin position="169"/>
        <end position="188"/>
    </location>
</feature>
<comment type="caution">
    <text evidence="6">The sequence shown here is derived from an EMBL/GenBank/DDBJ whole genome shotgun (WGS) entry which is preliminary data.</text>
</comment>
<gene>
    <name evidence="6" type="ORF">Q664_42930</name>
</gene>
<dbReference type="SMART" id="SM00935">
    <property type="entry name" value="OmpH"/>
    <property type="match status" value="1"/>
</dbReference>
<evidence type="ECO:0000313" key="6">
    <source>
        <dbReference type="EMBL" id="KFA88145.1"/>
    </source>
</evidence>
<dbReference type="GO" id="GO:0050821">
    <property type="term" value="P:protein stabilization"/>
    <property type="evidence" value="ECO:0007669"/>
    <property type="project" value="TreeGrafter"/>
</dbReference>
<feature type="signal peptide" evidence="5">
    <location>
        <begin position="1"/>
        <end position="22"/>
    </location>
</feature>
<feature type="chain" id="PRO_5001781389" evidence="5">
    <location>
        <begin position="23"/>
        <end position="188"/>
    </location>
</feature>
<dbReference type="GO" id="GO:0005829">
    <property type="term" value="C:cytosol"/>
    <property type="evidence" value="ECO:0007669"/>
    <property type="project" value="TreeGrafter"/>
</dbReference>
<evidence type="ECO:0000256" key="1">
    <source>
        <dbReference type="ARBA" id="ARBA00009091"/>
    </source>
</evidence>
<evidence type="ECO:0000313" key="7">
    <source>
        <dbReference type="Proteomes" id="UP000028547"/>
    </source>
</evidence>
<comment type="similarity">
    <text evidence="1">Belongs to the Skp family.</text>
</comment>
<dbReference type="EMBL" id="JPMI01000302">
    <property type="protein sequence ID" value="KFA88145.1"/>
    <property type="molecule type" value="Genomic_DNA"/>
</dbReference>
<accession>A0A084SI60</accession>
<keyword evidence="3" id="KW-0175">Coiled coil</keyword>
<dbReference type="SUPFAM" id="SSF111384">
    <property type="entry name" value="OmpH-like"/>
    <property type="match status" value="1"/>
</dbReference>
<dbReference type="InterPro" id="IPR024930">
    <property type="entry name" value="Skp_dom_sf"/>
</dbReference>
<evidence type="ECO:0000256" key="2">
    <source>
        <dbReference type="ARBA" id="ARBA00022729"/>
    </source>
</evidence>
<protein>
    <submittedName>
        <fullName evidence="6">Membrane protein</fullName>
    </submittedName>
</protein>